<evidence type="ECO:0000313" key="5">
    <source>
        <dbReference type="EMBL" id="GIE47206.1"/>
    </source>
</evidence>
<feature type="chain" id="PRO_5039291487" description="DUF1996 domain-containing protein" evidence="3">
    <location>
        <begin position="24"/>
        <end position="581"/>
    </location>
</feature>
<dbReference type="PANTHER" id="PTHR43662:SF3">
    <property type="entry name" value="DOMAIN PROTEIN, PUTATIVE (AFU_ORTHOLOGUE AFUA_6G11970)-RELATED"/>
    <property type="match status" value="1"/>
</dbReference>
<feature type="signal peptide" evidence="3">
    <location>
        <begin position="1"/>
        <end position="23"/>
    </location>
</feature>
<evidence type="ECO:0000256" key="3">
    <source>
        <dbReference type="SAM" id="SignalP"/>
    </source>
</evidence>
<reference evidence="5" key="1">
    <citation type="submission" date="2021-01" db="EMBL/GenBank/DDBJ databases">
        <title>Whole genome shotgun sequence of Actinoplanes nipponensis NBRC 14063.</title>
        <authorList>
            <person name="Komaki H."/>
            <person name="Tamura T."/>
        </authorList>
    </citation>
    <scope>NUCLEOTIDE SEQUENCE</scope>
    <source>
        <strain evidence="5">NBRC 14063</strain>
    </source>
</reference>
<evidence type="ECO:0000259" key="4">
    <source>
        <dbReference type="Pfam" id="PF09362"/>
    </source>
</evidence>
<dbReference type="AlphaFoldDB" id="A0A919JDJ2"/>
<evidence type="ECO:0000256" key="2">
    <source>
        <dbReference type="SAM" id="MobiDB-lite"/>
    </source>
</evidence>
<dbReference type="EMBL" id="BOMQ01000008">
    <property type="protein sequence ID" value="GIE47206.1"/>
    <property type="molecule type" value="Genomic_DNA"/>
</dbReference>
<comment type="caution">
    <text evidence="5">The sequence shown here is derived from an EMBL/GenBank/DDBJ whole genome shotgun (WGS) entry which is preliminary data.</text>
</comment>
<sequence>MHTRTARIAMAVAVVAASGALTATFVSGGGKGSADAATELNQYVRIQNVRPNVKNPVPGAQASRGSFTVDCGTNGNGKFSPDNPVAQPGIRNGAEHVHDFVGNLAITANSSNADLDASGTTCRNGDKSSYFWPVVRIDKSVRSGAETRRALAATTPRVTCPSVRDRLPAVPARAKAAVDTRLAALDRAYDAANRRMAERSGRIDAGHNESVLTSLRTQRAKLIKGISDSIAGAGGGRTAGLVSLVECDTDYDGMHAAMRHTAAGVKAGLVANPQVQCPTVRDKLPGVPAPALDEVNRNLAELDQQVSQADERLVTTRGQGGKDFVDNAVLGPLKAKRTAVLDRIGIAISRHAARPQGLEALAGCVVTGQAPAPNGPGNQNGATPAPSAPAALPDPQGPNLELPNNTGGIVRPASVLIEYRGNATSRVVPMPKFLRALTGDAKPTSRGPANARATWTCSGFADRLADQYPVCPAGRQVQRVQDFPGCWDGKNIDSTNHRDHVAFADPGTGACKPGFVAIPQLRITISYDIPRDAQIKGQYALDSFPEEDHNPFSDHNDFVNVNSARQMQKIATCINQGRTCR</sequence>
<keyword evidence="6" id="KW-1185">Reference proteome</keyword>
<proteinExistence type="predicted"/>
<organism evidence="5 6">
    <name type="scientific">Actinoplanes nipponensis</name>
    <dbReference type="NCBI Taxonomy" id="135950"/>
    <lineage>
        <taxon>Bacteria</taxon>
        <taxon>Bacillati</taxon>
        <taxon>Actinomycetota</taxon>
        <taxon>Actinomycetes</taxon>
        <taxon>Micromonosporales</taxon>
        <taxon>Micromonosporaceae</taxon>
        <taxon>Actinoplanes</taxon>
    </lineage>
</organism>
<name>A0A919JDJ2_9ACTN</name>
<dbReference type="InterPro" id="IPR018535">
    <property type="entry name" value="DUF1996"/>
</dbReference>
<accession>A0A919JDJ2</accession>
<dbReference type="Proteomes" id="UP000647172">
    <property type="component" value="Unassembled WGS sequence"/>
</dbReference>
<dbReference type="Pfam" id="PF09362">
    <property type="entry name" value="DUF1996"/>
    <property type="match status" value="1"/>
</dbReference>
<evidence type="ECO:0000256" key="1">
    <source>
        <dbReference type="SAM" id="Coils"/>
    </source>
</evidence>
<keyword evidence="3" id="KW-0732">Signal</keyword>
<feature type="coiled-coil region" evidence="1">
    <location>
        <begin position="292"/>
        <end position="319"/>
    </location>
</feature>
<feature type="compositionally biased region" description="Low complexity" evidence="2">
    <location>
        <begin position="382"/>
        <end position="394"/>
    </location>
</feature>
<protein>
    <recommendedName>
        <fullName evidence="4">DUF1996 domain-containing protein</fullName>
    </recommendedName>
</protein>
<feature type="domain" description="DUF1996" evidence="4">
    <location>
        <begin position="419"/>
        <end position="560"/>
    </location>
</feature>
<feature type="region of interest" description="Disordered" evidence="2">
    <location>
        <begin position="371"/>
        <end position="406"/>
    </location>
</feature>
<evidence type="ECO:0000313" key="6">
    <source>
        <dbReference type="Proteomes" id="UP000647172"/>
    </source>
</evidence>
<dbReference type="PANTHER" id="PTHR43662">
    <property type="match status" value="1"/>
</dbReference>
<gene>
    <name evidence="5" type="ORF">Ani05nite_07400</name>
</gene>
<keyword evidence="1" id="KW-0175">Coiled coil</keyword>